<evidence type="ECO:0000313" key="3">
    <source>
        <dbReference type="Proteomes" id="UP000611723"/>
    </source>
</evidence>
<accession>A0A934WZK8</accession>
<evidence type="ECO:0000256" key="1">
    <source>
        <dbReference type="SAM" id="Phobius"/>
    </source>
</evidence>
<feature type="transmembrane region" description="Helical" evidence="1">
    <location>
        <begin position="159"/>
        <end position="178"/>
    </location>
</feature>
<comment type="caution">
    <text evidence="2">The sequence shown here is derived from an EMBL/GenBank/DDBJ whole genome shotgun (WGS) entry which is preliminary data.</text>
</comment>
<gene>
    <name evidence="2" type="ORF">JKA74_11590</name>
</gene>
<dbReference type="Proteomes" id="UP000611723">
    <property type="component" value="Unassembled WGS sequence"/>
</dbReference>
<organism evidence="2 3">
    <name type="scientific">Marivirga aurantiaca</name>
    <dbReference type="NCBI Taxonomy" id="2802615"/>
    <lineage>
        <taxon>Bacteria</taxon>
        <taxon>Pseudomonadati</taxon>
        <taxon>Bacteroidota</taxon>
        <taxon>Cytophagia</taxon>
        <taxon>Cytophagales</taxon>
        <taxon>Marivirgaceae</taxon>
        <taxon>Marivirga</taxon>
    </lineage>
</organism>
<proteinExistence type="predicted"/>
<dbReference type="RefSeq" id="WP_201431355.1">
    <property type="nucleotide sequence ID" value="NZ_JAEQBW010000004.1"/>
</dbReference>
<evidence type="ECO:0000313" key="2">
    <source>
        <dbReference type="EMBL" id="MBK6265681.1"/>
    </source>
</evidence>
<keyword evidence="1" id="KW-0812">Transmembrane</keyword>
<feature type="transmembrane region" description="Helical" evidence="1">
    <location>
        <begin position="127"/>
        <end position="153"/>
    </location>
</feature>
<feature type="transmembrane region" description="Helical" evidence="1">
    <location>
        <begin position="6"/>
        <end position="30"/>
    </location>
</feature>
<dbReference type="AlphaFoldDB" id="A0A934WZK8"/>
<reference evidence="2" key="1">
    <citation type="submission" date="2021-01" db="EMBL/GenBank/DDBJ databases">
        <title>Marivirga aurantiaca sp. nov., isolated from intertidal surface sediments.</title>
        <authorList>
            <person name="Zhang M."/>
        </authorList>
    </citation>
    <scope>NUCLEOTIDE SEQUENCE</scope>
    <source>
        <strain evidence="2">S37H4</strain>
    </source>
</reference>
<keyword evidence="1" id="KW-1133">Transmembrane helix</keyword>
<sequence length="198" mass="23433">MTDYLIILISSLLTLCMFLLKNYKGVYFLFTRSYRFEKMNSHQNTLTILEYVDDPNLNLIYKDSLKDEAFERISKLRNLDRKVRDKLITLYPQIREEFSINQIKRVKDYFYLNKTKINLRVSSIKNIVIIEVINTVFFICFVYLILLLLVAAASWEKQYFNRSIILSTIILAGGYVVSNLPRNKLLLKLGKYLNMIQS</sequence>
<protein>
    <submittedName>
        <fullName evidence="2">Uncharacterized protein</fullName>
    </submittedName>
</protein>
<name>A0A934WZK8_9BACT</name>
<keyword evidence="3" id="KW-1185">Reference proteome</keyword>
<dbReference type="EMBL" id="JAEQBW010000004">
    <property type="protein sequence ID" value="MBK6265681.1"/>
    <property type="molecule type" value="Genomic_DNA"/>
</dbReference>
<keyword evidence="1" id="KW-0472">Membrane</keyword>